<organism evidence="1 2">
    <name type="scientific">Jaapia argillacea MUCL 33604</name>
    <dbReference type="NCBI Taxonomy" id="933084"/>
    <lineage>
        <taxon>Eukaryota</taxon>
        <taxon>Fungi</taxon>
        <taxon>Dikarya</taxon>
        <taxon>Basidiomycota</taxon>
        <taxon>Agaricomycotina</taxon>
        <taxon>Agaricomycetes</taxon>
        <taxon>Agaricomycetidae</taxon>
        <taxon>Jaapiales</taxon>
        <taxon>Jaapiaceae</taxon>
        <taxon>Jaapia</taxon>
    </lineage>
</organism>
<name>A0A067PZN6_9AGAM</name>
<accession>A0A067PZN6</accession>
<dbReference type="EMBL" id="KL197716">
    <property type="protein sequence ID" value="KDQ59340.1"/>
    <property type="molecule type" value="Genomic_DNA"/>
</dbReference>
<dbReference type="AlphaFoldDB" id="A0A067PZN6"/>
<reference evidence="2" key="1">
    <citation type="journal article" date="2014" name="Proc. Natl. Acad. Sci. U.S.A.">
        <title>Extensive sampling of basidiomycete genomes demonstrates inadequacy of the white-rot/brown-rot paradigm for wood decay fungi.</title>
        <authorList>
            <person name="Riley R."/>
            <person name="Salamov A.A."/>
            <person name="Brown D.W."/>
            <person name="Nagy L.G."/>
            <person name="Floudas D."/>
            <person name="Held B.W."/>
            <person name="Levasseur A."/>
            <person name="Lombard V."/>
            <person name="Morin E."/>
            <person name="Otillar R."/>
            <person name="Lindquist E.A."/>
            <person name="Sun H."/>
            <person name="LaButti K.M."/>
            <person name="Schmutz J."/>
            <person name="Jabbour D."/>
            <person name="Luo H."/>
            <person name="Baker S.E."/>
            <person name="Pisabarro A.G."/>
            <person name="Walton J.D."/>
            <person name="Blanchette R.A."/>
            <person name="Henrissat B."/>
            <person name="Martin F."/>
            <person name="Cullen D."/>
            <person name="Hibbett D.S."/>
            <person name="Grigoriev I.V."/>
        </authorList>
    </citation>
    <scope>NUCLEOTIDE SEQUENCE [LARGE SCALE GENOMIC DNA]</scope>
    <source>
        <strain evidence="2">MUCL 33604</strain>
    </source>
</reference>
<keyword evidence="2" id="KW-1185">Reference proteome</keyword>
<dbReference type="Proteomes" id="UP000027265">
    <property type="component" value="Unassembled WGS sequence"/>
</dbReference>
<gene>
    <name evidence="1" type="ORF">JAAARDRAFT_660128</name>
</gene>
<sequence length="148" mass="16887">MIFRSVPSTERICRRAMSGIIWNMVPTLIYSLAPPHLTTKPPSNFLHRRTHPDSILQNFVQYSSLTHTVTPTTVVAKLYAPSYSPSRLVYMTSSLQRHPSSHQRFSAKTCDRHLSLPYRPVSMPPFITQNTSWAHAAQPPHVRLQLDP</sequence>
<dbReference type="HOGENOM" id="CLU_1759089_0_0_1"/>
<dbReference type="InParanoid" id="A0A067PZN6"/>
<proteinExistence type="predicted"/>
<evidence type="ECO:0000313" key="2">
    <source>
        <dbReference type="Proteomes" id="UP000027265"/>
    </source>
</evidence>
<protein>
    <submittedName>
        <fullName evidence="1">Uncharacterized protein</fullName>
    </submittedName>
</protein>
<evidence type="ECO:0000313" key="1">
    <source>
        <dbReference type="EMBL" id="KDQ59340.1"/>
    </source>
</evidence>